<dbReference type="Proteomes" id="UP000887577">
    <property type="component" value="Unplaced"/>
</dbReference>
<evidence type="ECO:0000256" key="3">
    <source>
        <dbReference type="ARBA" id="ARBA00023004"/>
    </source>
</evidence>
<dbReference type="WBParaSite" id="PSU_v2.g14109.t1">
    <property type="protein sequence ID" value="PSU_v2.g14109.t1"/>
    <property type="gene ID" value="PSU_v2.g14109"/>
</dbReference>
<evidence type="ECO:0000256" key="1">
    <source>
        <dbReference type="ARBA" id="ARBA00022723"/>
    </source>
</evidence>
<dbReference type="GO" id="GO:0046872">
    <property type="term" value="F:metal ion binding"/>
    <property type="evidence" value="ECO:0007669"/>
    <property type="project" value="UniProtKB-KW"/>
</dbReference>
<dbReference type="PANTHER" id="PTHR22966:SF61">
    <property type="entry name" value="2-AMINOETHANETHIOL DIOXYGENASE"/>
    <property type="match status" value="1"/>
</dbReference>
<dbReference type="GO" id="GO:0016702">
    <property type="term" value="F:oxidoreductase activity, acting on single donors with incorporation of molecular oxygen, incorporation of two atoms of oxygen"/>
    <property type="evidence" value="ECO:0007669"/>
    <property type="project" value="InterPro"/>
</dbReference>
<keyword evidence="1" id="KW-0479">Metal-binding</keyword>
<sequence>MGDGNDEDAHKVEAASINEIIKEVSEIADKFPFNDKEKHFRKEIISLVSKVNTDTLGLQLPSKMPSNIPFKVLAGNVYKKSTKFESSVFVFPKSGNKLPFHDHPNMEGFIKALKGKLLITSFSLLNSEEEKRLRKEEFKEGNEKVRPAKFEGTLLLDATTTTASSPSEVVNLNALTGNIHSIESIDGLGAFFDILIPGYHQAHGNVPCTFFEMDEKNLTSGKIYWLKVVPANLIPNLVSMGKLEMPSIVQLD</sequence>
<evidence type="ECO:0000256" key="2">
    <source>
        <dbReference type="ARBA" id="ARBA00023002"/>
    </source>
</evidence>
<name>A0A914Y3U6_9BILA</name>
<keyword evidence="3" id="KW-0408">Iron</keyword>
<evidence type="ECO:0000313" key="5">
    <source>
        <dbReference type="WBParaSite" id="PSU_v2.g14109.t1"/>
    </source>
</evidence>
<dbReference type="Pfam" id="PF07847">
    <property type="entry name" value="PCO_ADO"/>
    <property type="match status" value="1"/>
</dbReference>
<reference evidence="5" key="1">
    <citation type="submission" date="2022-11" db="UniProtKB">
        <authorList>
            <consortium name="WormBaseParasite"/>
        </authorList>
    </citation>
    <scope>IDENTIFICATION</scope>
</reference>
<dbReference type="PANTHER" id="PTHR22966">
    <property type="entry name" value="2-AMINOETHANETHIOL DIOXYGENASE"/>
    <property type="match status" value="1"/>
</dbReference>
<dbReference type="AlphaFoldDB" id="A0A914Y3U6"/>
<dbReference type="Gene3D" id="2.60.120.10">
    <property type="entry name" value="Jelly Rolls"/>
    <property type="match status" value="1"/>
</dbReference>
<accession>A0A914Y3U6</accession>
<proteinExistence type="predicted"/>
<dbReference type="SUPFAM" id="SSF51182">
    <property type="entry name" value="RmlC-like cupins"/>
    <property type="match status" value="1"/>
</dbReference>
<protein>
    <submittedName>
        <fullName evidence="5">2-aminoethanethiol dioxygenase</fullName>
    </submittedName>
</protein>
<organism evidence="4 5">
    <name type="scientific">Panagrolaimus superbus</name>
    <dbReference type="NCBI Taxonomy" id="310955"/>
    <lineage>
        <taxon>Eukaryota</taxon>
        <taxon>Metazoa</taxon>
        <taxon>Ecdysozoa</taxon>
        <taxon>Nematoda</taxon>
        <taxon>Chromadorea</taxon>
        <taxon>Rhabditida</taxon>
        <taxon>Tylenchina</taxon>
        <taxon>Panagrolaimomorpha</taxon>
        <taxon>Panagrolaimoidea</taxon>
        <taxon>Panagrolaimidae</taxon>
        <taxon>Panagrolaimus</taxon>
    </lineage>
</organism>
<dbReference type="InterPro" id="IPR012864">
    <property type="entry name" value="PCO/ADO"/>
</dbReference>
<dbReference type="GO" id="GO:0005739">
    <property type="term" value="C:mitochondrion"/>
    <property type="evidence" value="ECO:0007669"/>
    <property type="project" value="TreeGrafter"/>
</dbReference>
<dbReference type="InterPro" id="IPR014710">
    <property type="entry name" value="RmlC-like_jellyroll"/>
</dbReference>
<keyword evidence="2" id="KW-0560">Oxidoreductase</keyword>
<keyword evidence="4" id="KW-1185">Reference proteome</keyword>
<evidence type="ECO:0000313" key="4">
    <source>
        <dbReference type="Proteomes" id="UP000887577"/>
    </source>
</evidence>
<dbReference type="InterPro" id="IPR011051">
    <property type="entry name" value="RmlC_Cupin_sf"/>
</dbReference>